<evidence type="ECO:0000313" key="1">
    <source>
        <dbReference type="EMBL" id="GFH23409.1"/>
    </source>
</evidence>
<evidence type="ECO:0000313" key="2">
    <source>
        <dbReference type="Proteomes" id="UP000485058"/>
    </source>
</evidence>
<gene>
    <name evidence="1" type="ORF">HaLaN_21018</name>
</gene>
<protein>
    <submittedName>
        <fullName evidence="1">Uncharacterized protein</fullName>
    </submittedName>
</protein>
<sequence length="181" mass="18978">MLPALPARCTSGRLASVTLASIVDVVARSTVWVQGSAMVADHHDHLRLWCWPVPAVVKRLLSAMRAMVVRGTIGASRPVTGVLQALVQAMAHALMQAQVQAMAWANVTGTSIVYDVAVAMSLGGRAELIQPATASNAHSYKLIPASVPACLPTLSDRAEILIDARSDKVGQHAGTDAGINL</sequence>
<dbReference type="AlphaFoldDB" id="A0A699ZUW6"/>
<keyword evidence="2" id="KW-1185">Reference proteome</keyword>
<comment type="caution">
    <text evidence="1">The sequence shown here is derived from an EMBL/GenBank/DDBJ whole genome shotgun (WGS) entry which is preliminary data.</text>
</comment>
<accession>A0A699ZUW6</accession>
<dbReference type="EMBL" id="BLLF01002265">
    <property type="protein sequence ID" value="GFH23409.1"/>
    <property type="molecule type" value="Genomic_DNA"/>
</dbReference>
<organism evidence="1 2">
    <name type="scientific">Haematococcus lacustris</name>
    <name type="common">Green alga</name>
    <name type="synonym">Haematococcus pluvialis</name>
    <dbReference type="NCBI Taxonomy" id="44745"/>
    <lineage>
        <taxon>Eukaryota</taxon>
        <taxon>Viridiplantae</taxon>
        <taxon>Chlorophyta</taxon>
        <taxon>core chlorophytes</taxon>
        <taxon>Chlorophyceae</taxon>
        <taxon>CS clade</taxon>
        <taxon>Chlamydomonadales</taxon>
        <taxon>Haematococcaceae</taxon>
        <taxon>Haematococcus</taxon>
    </lineage>
</organism>
<dbReference type="Proteomes" id="UP000485058">
    <property type="component" value="Unassembled WGS sequence"/>
</dbReference>
<proteinExistence type="predicted"/>
<reference evidence="1 2" key="1">
    <citation type="submission" date="2020-02" db="EMBL/GenBank/DDBJ databases">
        <title>Draft genome sequence of Haematococcus lacustris strain NIES-144.</title>
        <authorList>
            <person name="Morimoto D."/>
            <person name="Nakagawa S."/>
            <person name="Yoshida T."/>
            <person name="Sawayama S."/>
        </authorList>
    </citation>
    <scope>NUCLEOTIDE SEQUENCE [LARGE SCALE GENOMIC DNA]</scope>
    <source>
        <strain evidence="1 2">NIES-144</strain>
    </source>
</reference>
<name>A0A699ZUW6_HAELA</name>